<proteinExistence type="predicted"/>
<protein>
    <submittedName>
        <fullName evidence="1">Uncharacterized protein</fullName>
    </submittedName>
</protein>
<evidence type="ECO:0000313" key="1">
    <source>
        <dbReference type="EMBL" id="GAA1690597.1"/>
    </source>
</evidence>
<sequence>MHAWVTAHAAQIQEVFNAGLQPYPHVRVSGDACPHIEVTPQGPQVPPVPIVPNAMHMDLGFSPTPPSDTRFQEWSHLTQGHEHLDHWVALPGRS</sequence>
<keyword evidence="2" id="KW-1185">Reference proteome</keyword>
<comment type="caution">
    <text evidence="1">The sequence shown here is derived from an EMBL/GenBank/DDBJ whole genome shotgun (WGS) entry which is preliminary data.</text>
</comment>
<evidence type="ECO:0000313" key="2">
    <source>
        <dbReference type="Proteomes" id="UP001500064"/>
    </source>
</evidence>
<organism evidence="1 2">
    <name type="scientific">Nonomuraea maheshkhaliensis</name>
    <dbReference type="NCBI Taxonomy" id="419590"/>
    <lineage>
        <taxon>Bacteria</taxon>
        <taxon>Bacillati</taxon>
        <taxon>Actinomycetota</taxon>
        <taxon>Actinomycetes</taxon>
        <taxon>Streptosporangiales</taxon>
        <taxon>Streptosporangiaceae</taxon>
        <taxon>Nonomuraea</taxon>
    </lineage>
</organism>
<dbReference type="Proteomes" id="UP001500064">
    <property type="component" value="Unassembled WGS sequence"/>
</dbReference>
<dbReference type="EMBL" id="BAAAMU010000172">
    <property type="protein sequence ID" value="GAA1690597.1"/>
    <property type="molecule type" value="Genomic_DNA"/>
</dbReference>
<accession>A0ABN2HN40</accession>
<gene>
    <name evidence="1" type="ORF">GCM10009733_103470</name>
</gene>
<name>A0ABN2HN40_9ACTN</name>
<reference evidence="1 2" key="1">
    <citation type="journal article" date="2019" name="Int. J. Syst. Evol. Microbiol.">
        <title>The Global Catalogue of Microorganisms (GCM) 10K type strain sequencing project: providing services to taxonomists for standard genome sequencing and annotation.</title>
        <authorList>
            <consortium name="The Broad Institute Genomics Platform"/>
            <consortium name="The Broad Institute Genome Sequencing Center for Infectious Disease"/>
            <person name="Wu L."/>
            <person name="Ma J."/>
        </authorList>
    </citation>
    <scope>NUCLEOTIDE SEQUENCE [LARGE SCALE GENOMIC DNA]</scope>
    <source>
        <strain evidence="1 2">JCM 13929</strain>
    </source>
</reference>